<accession>A0A0C9TS09</accession>
<evidence type="ECO:0000313" key="1">
    <source>
        <dbReference type="EMBL" id="KIJ32988.1"/>
    </source>
</evidence>
<protein>
    <submittedName>
        <fullName evidence="1">Uncharacterized protein</fullName>
    </submittedName>
</protein>
<dbReference type="EMBL" id="KN837219">
    <property type="protein sequence ID" value="KIJ32988.1"/>
    <property type="molecule type" value="Genomic_DNA"/>
</dbReference>
<dbReference type="Proteomes" id="UP000054279">
    <property type="component" value="Unassembled WGS sequence"/>
</dbReference>
<name>A0A0C9TS09_SPHS4</name>
<dbReference type="AlphaFoldDB" id="A0A0C9TS09"/>
<proteinExistence type="predicted"/>
<dbReference type="HOGENOM" id="CLU_1971880_0_0_1"/>
<keyword evidence="2" id="KW-1185">Reference proteome</keyword>
<reference evidence="1 2" key="1">
    <citation type="submission" date="2014-06" db="EMBL/GenBank/DDBJ databases">
        <title>Evolutionary Origins and Diversification of the Mycorrhizal Mutualists.</title>
        <authorList>
            <consortium name="DOE Joint Genome Institute"/>
            <consortium name="Mycorrhizal Genomics Consortium"/>
            <person name="Kohler A."/>
            <person name="Kuo A."/>
            <person name="Nagy L.G."/>
            <person name="Floudas D."/>
            <person name="Copeland A."/>
            <person name="Barry K.W."/>
            <person name="Cichocki N."/>
            <person name="Veneault-Fourrey C."/>
            <person name="LaButti K."/>
            <person name="Lindquist E.A."/>
            <person name="Lipzen A."/>
            <person name="Lundell T."/>
            <person name="Morin E."/>
            <person name="Murat C."/>
            <person name="Riley R."/>
            <person name="Ohm R."/>
            <person name="Sun H."/>
            <person name="Tunlid A."/>
            <person name="Henrissat B."/>
            <person name="Grigoriev I.V."/>
            <person name="Hibbett D.S."/>
            <person name="Martin F."/>
        </authorList>
    </citation>
    <scope>NUCLEOTIDE SEQUENCE [LARGE SCALE GENOMIC DNA]</scope>
    <source>
        <strain evidence="1 2">SS14</strain>
    </source>
</reference>
<organism evidence="1 2">
    <name type="scientific">Sphaerobolus stellatus (strain SS14)</name>
    <dbReference type="NCBI Taxonomy" id="990650"/>
    <lineage>
        <taxon>Eukaryota</taxon>
        <taxon>Fungi</taxon>
        <taxon>Dikarya</taxon>
        <taxon>Basidiomycota</taxon>
        <taxon>Agaricomycotina</taxon>
        <taxon>Agaricomycetes</taxon>
        <taxon>Phallomycetidae</taxon>
        <taxon>Geastrales</taxon>
        <taxon>Sphaerobolaceae</taxon>
        <taxon>Sphaerobolus</taxon>
    </lineage>
</organism>
<gene>
    <name evidence="1" type="ORF">M422DRAFT_265176</name>
</gene>
<sequence>MLLTSPVWNSVSCYAIFSNPLTFHLLHINVQIRIEGFMPFLLYMALCKNLTTLAWDNFGVGLSTQIISAFELPKLSVFKYIFAEDDNDAIRFPETIKAPQSTSSKPEEIHHSGLQKLYFKAYREPKR</sequence>
<evidence type="ECO:0000313" key="2">
    <source>
        <dbReference type="Proteomes" id="UP000054279"/>
    </source>
</evidence>